<sequence length="373" mass="38720">MACTCSPLASSEARTRGARRRRTVVLEAETCGVADDKTWPCLVVVERDEAAALARRSADLSKPRGVQPLFADAPARLELDEGARRPPLASDEHVPGAGGHPVRLALSVFPERQPAGGYANDACDYVDRCCGKVSISPLSFCRSSSPSRDAQRPRPLHGYMVEVEMLLLHATAAYPMMVRPLAGVQGIVDGDHDDVRQDLSTLQRVRPSGAAPRPRKTTCSTAAAATCSRLPSSSSTSVLPRSGDLPDAVDFMAAEQSQAPSESSSSSEAATHLAASQGFLVASSSIRQLISVFCVLANRAAGGGGGTPLHPRGGALRAADARACLEVIRSMLTGAPSSCSRSMAPRPARPMAPLASVQHVGGGGGGGGDGSYD</sequence>
<feature type="region of interest" description="Disordered" evidence="1">
    <location>
        <begin position="336"/>
        <end position="373"/>
    </location>
</feature>
<evidence type="ECO:0000256" key="1">
    <source>
        <dbReference type="SAM" id="MobiDB-lite"/>
    </source>
</evidence>
<proteinExistence type="predicted"/>
<gene>
    <name evidence="2" type="ORF">HU200_031182</name>
</gene>
<organism evidence="2 3">
    <name type="scientific">Digitaria exilis</name>
    <dbReference type="NCBI Taxonomy" id="1010633"/>
    <lineage>
        <taxon>Eukaryota</taxon>
        <taxon>Viridiplantae</taxon>
        <taxon>Streptophyta</taxon>
        <taxon>Embryophyta</taxon>
        <taxon>Tracheophyta</taxon>
        <taxon>Spermatophyta</taxon>
        <taxon>Magnoliopsida</taxon>
        <taxon>Liliopsida</taxon>
        <taxon>Poales</taxon>
        <taxon>Poaceae</taxon>
        <taxon>PACMAD clade</taxon>
        <taxon>Panicoideae</taxon>
        <taxon>Panicodae</taxon>
        <taxon>Paniceae</taxon>
        <taxon>Anthephorinae</taxon>
        <taxon>Digitaria</taxon>
    </lineage>
</organism>
<evidence type="ECO:0000313" key="2">
    <source>
        <dbReference type="EMBL" id="KAF8704938.1"/>
    </source>
</evidence>
<accession>A0A835BQ56</accession>
<comment type="caution">
    <text evidence="2">The sequence shown here is derived from an EMBL/GenBank/DDBJ whole genome shotgun (WGS) entry which is preliminary data.</text>
</comment>
<dbReference type="EMBL" id="JACEFO010001770">
    <property type="protein sequence ID" value="KAF8704938.1"/>
    <property type="molecule type" value="Genomic_DNA"/>
</dbReference>
<protein>
    <submittedName>
        <fullName evidence="2">Uncharacterized protein</fullName>
    </submittedName>
</protein>
<feature type="compositionally biased region" description="Low complexity" evidence="1">
    <location>
        <begin position="336"/>
        <end position="356"/>
    </location>
</feature>
<evidence type="ECO:0000313" key="3">
    <source>
        <dbReference type="Proteomes" id="UP000636709"/>
    </source>
</evidence>
<dbReference type="Proteomes" id="UP000636709">
    <property type="component" value="Unassembled WGS sequence"/>
</dbReference>
<keyword evidence="3" id="KW-1185">Reference proteome</keyword>
<dbReference type="AlphaFoldDB" id="A0A835BQ56"/>
<reference evidence="2" key="1">
    <citation type="submission" date="2020-07" db="EMBL/GenBank/DDBJ databases">
        <title>Genome sequence and genetic diversity analysis of an under-domesticated orphan crop, white fonio (Digitaria exilis).</title>
        <authorList>
            <person name="Bennetzen J.L."/>
            <person name="Chen S."/>
            <person name="Ma X."/>
            <person name="Wang X."/>
            <person name="Yssel A.E.J."/>
            <person name="Chaluvadi S.R."/>
            <person name="Johnson M."/>
            <person name="Gangashetty P."/>
            <person name="Hamidou F."/>
            <person name="Sanogo M.D."/>
            <person name="Zwaenepoel A."/>
            <person name="Wallace J."/>
            <person name="Van De Peer Y."/>
            <person name="Van Deynze A."/>
        </authorList>
    </citation>
    <scope>NUCLEOTIDE SEQUENCE</scope>
    <source>
        <tissue evidence="2">Leaves</tissue>
    </source>
</reference>
<feature type="compositionally biased region" description="Gly residues" evidence="1">
    <location>
        <begin position="360"/>
        <end position="373"/>
    </location>
</feature>
<name>A0A835BQ56_9POAL</name>